<dbReference type="RefSeq" id="WP_346029523.1">
    <property type="nucleotide sequence ID" value="NZ_BAAANV010000014.1"/>
</dbReference>
<organism evidence="1 2">
    <name type="scientific">Dermacoccus barathri</name>
    <dbReference type="NCBI Taxonomy" id="322601"/>
    <lineage>
        <taxon>Bacteria</taxon>
        <taxon>Bacillati</taxon>
        <taxon>Actinomycetota</taxon>
        <taxon>Actinomycetes</taxon>
        <taxon>Micrococcales</taxon>
        <taxon>Dermacoccaceae</taxon>
        <taxon>Dermacoccus</taxon>
    </lineage>
</organism>
<protein>
    <submittedName>
        <fullName evidence="1">Uncharacterized protein</fullName>
    </submittedName>
</protein>
<comment type="caution">
    <text evidence="1">The sequence shown here is derived from an EMBL/GenBank/DDBJ whole genome shotgun (WGS) entry which is preliminary data.</text>
</comment>
<proteinExistence type="predicted"/>
<evidence type="ECO:0000313" key="2">
    <source>
        <dbReference type="Proteomes" id="UP001501288"/>
    </source>
</evidence>
<keyword evidence="2" id="KW-1185">Reference proteome</keyword>
<evidence type="ECO:0000313" key="1">
    <source>
        <dbReference type="EMBL" id="GAA1533114.1"/>
    </source>
</evidence>
<reference evidence="1 2" key="1">
    <citation type="journal article" date="2019" name="Int. J. Syst. Evol. Microbiol.">
        <title>The Global Catalogue of Microorganisms (GCM) 10K type strain sequencing project: providing services to taxonomists for standard genome sequencing and annotation.</title>
        <authorList>
            <consortium name="The Broad Institute Genomics Platform"/>
            <consortium name="The Broad Institute Genome Sequencing Center for Infectious Disease"/>
            <person name="Wu L."/>
            <person name="Ma J."/>
        </authorList>
    </citation>
    <scope>NUCLEOTIDE SEQUENCE [LARGE SCALE GENOMIC DNA]</scope>
    <source>
        <strain evidence="1 2">JCM 14588</strain>
    </source>
</reference>
<name>A0ABN2B526_9MICO</name>
<accession>A0ABN2B526</accession>
<sequence length="225" mass="24743">MRELASRIPLPRHRAADLERYRGRLASFATTSGERFVASCWDESPFGSWCGLLVAEADGCRTLYVESEILADDVRLLHDIDNVVLADVRIAQAGQEWAVEVDPVEGPPLSRLTLTLGSPTRRGAVISRLPSSVTETRGFAWFTEIMLRVLSLGVSSFRAVHAVGRLRDGRREHHCARGERVITAVSGTYTGRPLGNLTDLTACGFGFSDPPRRPAVGEMTALRQR</sequence>
<dbReference type="Proteomes" id="UP001501288">
    <property type="component" value="Unassembled WGS sequence"/>
</dbReference>
<gene>
    <name evidence="1" type="ORF">GCM10009762_03950</name>
</gene>
<dbReference type="EMBL" id="BAAANV010000014">
    <property type="protein sequence ID" value="GAA1533114.1"/>
    <property type="molecule type" value="Genomic_DNA"/>
</dbReference>